<evidence type="ECO:0000259" key="1">
    <source>
        <dbReference type="Pfam" id="PF01261"/>
    </source>
</evidence>
<dbReference type="InterPro" id="IPR050312">
    <property type="entry name" value="IolE/XylAMocC-like"/>
</dbReference>
<reference evidence="2 3" key="1">
    <citation type="submission" date="2021-04" db="EMBL/GenBank/DDBJ databases">
        <authorList>
            <person name="Rakotoarivonina H."/>
        </authorList>
    </citation>
    <scope>NUCLEOTIDE SEQUENCE [LARGE SCALE GENOMIC DNA]</scope>
    <source>
        <strain evidence="2 3">XE</strain>
    </source>
</reference>
<dbReference type="Proteomes" id="UP000681526">
    <property type="component" value="Unassembled WGS sequence"/>
</dbReference>
<evidence type="ECO:0000313" key="3">
    <source>
        <dbReference type="Proteomes" id="UP000681526"/>
    </source>
</evidence>
<dbReference type="RefSeq" id="WP_213484537.1">
    <property type="nucleotide sequence ID" value="NZ_CAJRAY010000044.1"/>
</dbReference>
<dbReference type="GO" id="GO:0016853">
    <property type="term" value="F:isomerase activity"/>
    <property type="evidence" value="ECO:0007669"/>
    <property type="project" value="UniProtKB-KW"/>
</dbReference>
<dbReference type="PANTHER" id="PTHR12110:SF21">
    <property type="entry name" value="XYLOSE ISOMERASE-LIKE TIM BARREL DOMAIN-CONTAINING PROTEIN"/>
    <property type="match status" value="1"/>
</dbReference>
<gene>
    <name evidence="2" type="primary">txxe 2077</name>
    <name evidence="2" type="ORF">TXXE_10190</name>
</gene>
<dbReference type="InterPro" id="IPR036237">
    <property type="entry name" value="Xyl_isomerase-like_sf"/>
</dbReference>
<dbReference type="SUPFAM" id="SSF51658">
    <property type="entry name" value="Xylose isomerase-like"/>
    <property type="match status" value="1"/>
</dbReference>
<dbReference type="Pfam" id="PF01261">
    <property type="entry name" value="AP_endonuc_2"/>
    <property type="match status" value="1"/>
</dbReference>
<protein>
    <submittedName>
        <fullName evidence="2">Xylose isomerase domain-containing protein TIM barrel</fullName>
    </submittedName>
</protein>
<organism evidence="2 3">
    <name type="scientific">Thermobacillus xylanilyticus</name>
    <dbReference type="NCBI Taxonomy" id="76633"/>
    <lineage>
        <taxon>Bacteria</taxon>
        <taxon>Bacillati</taxon>
        <taxon>Bacillota</taxon>
        <taxon>Bacilli</taxon>
        <taxon>Bacillales</taxon>
        <taxon>Paenibacillaceae</taxon>
        <taxon>Thermobacillus</taxon>
    </lineage>
</organism>
<dbReference type="PANTHER" id="PTHR12110">
    <property type="entry name" value="HYDROXYPYRUVATE ISOMERASE"/>
    <property type="match status" value="1"/>
</dbReference>
<dbReference type="InterPro" id="IPR013022">
    <property type="entry name" value="Xyl_isomerase-like_TIM-brl"/>
</dbReference>
<proteinExistence type="predicted"/>
<keyword evidence="2" id="KW-0413">Isomerase</keyword>
<dbReference type="EMBL" id="CAJRAY010000044">
    <property type="protein sequence ID" value="CAG5086728.1"/>
    <property type="molecule type" value="Genomic_DNA"/>
</dbReference>
<keyword evidence="3" id="KW-1185">Reference proteome</keyword>
<comment type="caution">
    <text evidence="2">The sequence shown here is derived from an EMBL/GenBank/DDBJ whole genome shotgun (WGS) entry which is preliminary data.</text>
</comment>
<evidence type="ECO:0000313" key="2">
    <source>
        <dbReference type="EMBL" id="CAG5086728.1"/>
    </source>
</evidence>
<dbReference type="Gene3D" id="3.20.20.150">
    <property type="entry name" value="Divalent-metal-dependent TIM barrel enzymes"/>
    <property type="match status" value="1"/>
</dbReference>
<name>A0ABM8V4C3_THEXY</name>
<feature type="domain" description="Xylose isomerase-like TIM barrel" evidence="1">
    <location>
        <begin position="20"/>
        <end position="269"/>
    </location>
</feature>
<sequence>MRLGGQVFPERKEPELWAAAHAEMGYRAAVFPVRHDAGDDVIDAYARAAREAGLVIAEVGAWSNPISPDEKTRREAIEYCKNQLALADRVGARCCVNIAGSRNVEKWDGPHPDNFSDETFELIVETVREIIDAVNPTRTTFALETMPWVFPDSADSYLALIKAIDRKAVSVHFDPVNMISSPRVYYRNGEMIRDFVKKLGAYITNCHAKDIRLDTRLTVHLEEVLPGTGALDYRVFLSEIAKLDPDTPMIVEHLKTEEEYRQASDYIRRTAAELGIAL</sequence>
<accession>A0ABM8V4C3</accession>